<dbReference type="Proteomes" id="UP000015105">
    <property type="component" value="Chromosome 7D"/>
</dbReference>
<dbReference type="Pfam" id="PF08787">
    <property type="entry name" value="Alginate_lyase2"/>
    <property type="match status" value="1"/>
</dbReference>
<reference evidence="3" key="3">
    <citation type="journal article" date="2017" name="Nature">
        <title>Genome sequence of the progenitor of the wheat D genome Aegilops tauschii.</title>
        <authorList>
            <person name="Luo M.C."/>
            <person name="Gu Y.Q."/>
            <person name="Puiu D."/>
            <person name="Wang H."/>
            <person name="Twardziok S.O."/>
            <person name="Deal K.R."/>
            <person name="Huo N."/>
            <person name="Zhu T."/>
            <person name="Wang L."/>
            <person name="Wang Y."/>
            <person name="McGuire P.E."/>
            <person name="Liu S."/>
            <person name="Long H."/>
            <person name="Ramasamy R.K."/>
            <person name="Rodriguez J.C."/>
            <person name="Van S.L."/>
            <person name="Yuan L."/>
            <person name="Wang Z."/>
            <person name="Xia Z."/>
            <person name="Xiao L."/>
            <person name="Anderson O.D."/>
            <person name="Ouyang S."/>
            <person name="Liang Y."/>
            <person name="Zimin A.V."/>
            <person name="Pertea G."/>
            <person name="Qi P."/>
            <person name="Bennetzen J.L."/>
            <person name="Dai X."/>
            <person name="Dawson M.W."/>
            <person name="Muller H.G."/>
            <person name="Kugler K."/>
            <person name="Rivarola-Duarte L."/>
            <person name="Spannagl M."/>
            <person name="Mayer K.F.X."/>
            <person name="Lu F.H."/>
            <person name="Bevan M.W."/>
            <person name="Leroy P."/>
            <person name="Li P."/>
            <person name="You F.M."/>
            <person name="Sun Q."/>
            <person name="Liu Z."/>
            <person name="Lyons E."/>
            <person name="Wicker T."/>
            <person name="Salzberg S.L."/>
            <person name="Devos K.M."/>
            <person name="Dvorak J."/>
        </authorList>
    </citation>
    <scope>NUCLEOTIDE SEQUENCE [LARGE SCALE GENOMIC DNA]</scope>
    <source>
        <strain evidence="3">cv. AL8/78</strain>
    </source>
</reference>
<accession>A0A453T529</accession>
<protein>
    <recommendedName>
        <fullName evidence="2">Alginate lyase 2 domain-containing protein</fullName>
    </recommendedName>
</protein>
<feature type="compositionally biased region" description="Basic residues" evidence="1">
    <location>
        <begin position="51"/>
        <end position="62"/>
    </location>
</feature>
<dbReference type="Gramene" id="AET7Gv21244200.1">
    <property type="protein sequence ID" value="AET7Gv21244200.1"/>
    <property type="gene ID" value="AET7Gv21244200"/>
</dbReference>
<dbReference type="PANTHER" id="PTHR33681:SF16">
    <property type="entry name" value="OS12G0165400 PROTEIN"/>
    <property type="match status" value="1"/>
</dbReference>
<feature type="region of interest" description="Disordered" evidence="1">
    <location>
        <begin position="25"/>
        <end position="62"/>
    </location>
</feature>
<feature type="domain" description="Alginate lyase 2" evidence="2">
    <location>
        <begin position="82"/>
        <end position="167"/>
    </location>
</feature>
<dbReference type="InterPro" id="IPR014895">
    <property type="entry name" value="Alginate_lyase_2"/>
</dbReference>
<keyword evidence="4" id="KW-1185">Reference proteome</keyword>
<sequence>WPSACRHRHGSVSWSCSRRCGTRAARPPALTRRPASLPSRSPRSSSSRSRTTCRRSSLRAPRRRPAAVLGLLRRQALPRREPTKPRSEILLNVGITYSSGVLQFEGYGYVPASTTGVSVMQVFGAAGPPRNTTLMLHVYGGRLVYYNDETKVVDGCIYDRWFGLNVVQDVQGSPSPCSLTATRGWSSQATAATSTTSSSRCTLRLPTEKCKRSTCKIWA</sequence>
<evidence type="ECO:0000259" key="2">
    <source>
        <dbReference type="Pfam" id="PF08787"/>
    </source>
</evidence>
<name>A0A453T529_AEGTS</name>
<organism evidence="3 4">
    <name type="scientific">Aegilops tauschii subsp. strangulata</name>
    <name type="common">Goatgrass</name>
    <dbReference type="NCBI Taxonomy" id="200361"/>
    <lineage>
        <taxon>Eukaryota</taxon>
        <taxon>Viridiplantae</taxon>
        <taxon>Streptophyta</taxon>
        <taxon>Embryophyta</taxon>
        <taxon>Tracheophyta</taxon>
        <taxon>Spermatophyta</taxon>
        <taxon>Magnoliopsida</taxon>
        <taxon>Liliopsida</taxon>
        <taxon>Poales</taxon>
        <taxon>Poaceae</taxon>
        <taxon>BOP clade</taxon>
        <taxon>Pooideae</taxon>
        <taxon>Triticodae</taxon>
        <taxon>Triticeae</taxon>
        <taxon>Triticinae</taxon>
        <taxon>Aegilops</taxon>
    </lineage>
</organism>
<reference evidence="4" key="2">
    <citation type="journal article" date="2017" name="Nat. Plants">
        <title>The Aegilops tauschii genome reveals multiple impacts of transposons.</title>
        <authorList>
            <person name="Zhao G."/>
            <person name="Zou C."/>
            <person name="Li K."/>
            <person name="Wang K."/>
            <person name="Li T."/>
            <person name="Gao L."/>
            <person name="Zhang X."/>
            <person name="Wang H."/>
            <person name="Yang Z."/>
            <person name="Liu X."/>
            <person name="Jiang W."/>
            <person name="Mao L."/>
            <person name="Kong X."/>
            <person name="Jiao Y."/>
            <person name="Jia J."/>
        </authorList>
    </citation>
    <scope>NUCLEOTIDE SEQUENCE [LARGE SCALE GENOMIC DNA]</scope>
    <source>
        <strain evidence="4">cv. AL8/78</strain>
    </source>
</reference>
<reference evidence="4" key="1">
    <citation type="journal article" date="2014" name="Science">
        <title>Ancient hybridizations among the ancestral genomes of bread wheat.</title>
        <authorList>
            <consortium name="International Wheat Genome Sequencing Consortium,"/>
            <person name="Marcussen T."/>
            <person name="Sandve S.R."/>
            <person name="Heier L."/>
            <person name="Spannagl M."/>
            <person name="Pfeifer M."/>
            <person name="Jakobsen K.S."/>
            <person name="Wulff B.B."/>
            <person name="Steuernagel B."/>
            <person name="Mayer K.F."/>
            <person name="Olsen O.A."/>
        </authorList>
    </citation>
    <scope>NUCLEOTIDE SEQUENCE [LARGE SCALE GENOMIC DNA]</scope>
    <source>
        <strain evidence="4">cv. AL8/78</strain>
    </source>
</reference>
<dbReference type="AlphaFoldDB" id="A0A453T529"/>
<reference evidence="3" key="4">
    <citation type="submission" date="2019-03" db="UniProtKB">
        <authorList>
            <consortium name="EnsemblPlants"/>
        </authorList>
    </citation>
    <scope>IDENTIFICATION</scope>
</reference>
<evidence type="ECO:0000313" key="3">
    <source>
        <dbReference type="EnsemblPlants" id="AET7Gv21244200.1"/>
    </source>
</evidence>
<proteinExistence type="predicted"/>
<reference evidence="3" key="5">
    <citation type="journal article" date="2021" name="G3 (Bethesda)">
        <title>Aegilops tauschii genome assembly Aet v5.0 features greater sequence contiguity and improved annotation.</title>
        <authorList>
            <person name="Wang L."/>
            <person name="Zhu T."/>
            <person name="Rodriguez J.C."/>
            <person name="Deal K.R."/>
            <person name="Dubcovsky J."/>
            <person name="McGuire P.E."/>
            <person name="Lux T."/>
            <person name="Spannagl M."/>
            <person name="Mayer K.F.X."/>
            <person name="Baldrich P."/>
            <person name="Meyers B.C."/>
            <person name="Huo N."/>
            <person name="Gu Y.Q."/>
            <person name="Zhou H."/>
            <person name="Devos K.M."/>
            <person name="Bennetzen J.L."/>
            <person name="Unver T."/>
            <person name="Budak H."/>
            <person name="Gulick P.J."/>
            <person name="Galiba G."/>
            <person name="Kalapos B."/>
            <person name="Nelson D.R."/>
            <person name="Li P."/>
            <person name="You F.M."/>
            <person name="Luo M.C."/>
            <person name="Dvorak J."/>
        </authorList>
    </citation>
    <scope>NUCLEOTIDE SEQUENCE [LARGE SCALE GENOMIC DNA]</scope>
    <source>
        <strain evidence="3">cv. AL8/78</strain>
    </source>
</reference>
<evidence type="ECO:0000313" key="4">
    <source>
        <dbReference type="Proteomes" id="UP000015105"/>
    </source>
</evidence>
<dbReference type="PANTHER" id="PTHR33681">
    <property type="entry name" value="BINDING PROTEIN, PUTATIVE, EXPRESSED-RELATED"/>
    <property type="match status" value="1"/>
</dbReference>
<dbReference type="EnsemblPlants" id="AET7Gv21244200.1">
    <property type="protein sequence ID" value="AET7Gv21244200.1"/>
    <property type="gene ID" value="AET7Gv21244200"/>
</dbReference>
<evidence type="ECO:0000256" key="1">
    <source>
        <dbReference type="SAM" id="MobiDB-lite"/>
    </source>
</evidence>
<feature type="compositionally biased region" description="Low complexity" evidence="1">
    <location>
        <begin position="25"/>
        <end position="50"/>
    </location>
</feature>